<evidence type="ECO:0000313" key="9">
    <source>
        <dbReference type="EMBL" id="CAK8690062.1"/>
    </source>
</evidence>
<dbReference type="PROSITE" id="PS50255">
    <property type="entry name" value="CYTOCHROME_B5_2"/>
    <property type="match status" value="1"/>
</dbReference>
<comment type="similarity">
    <text evidence="1">Belongs to the flavoprotein pyridine nucleotide cytochrome reductase family.</text>
</comment>
<evidence type="ECO:0000259" key="8">
    <source>
        <dbReference type="PROSITE" id="PS51384"/>
    </source>
</evidence>
<dbReference type="InterPro" id="IPR017927">
    <property type="entry name" value="FAD-bd_FR_type"/>
</dbReference>
<proteinExistence type="inferred from homology"/>
<dbReference type="InterPro" id="IPR017938">
    <property type="entry name" value="Riboflavin_synthase-like_b-brl"/>
</dbReference>
<evidence type="ECO:0000313" key="10">
    <source>
        <dbReference type="Proteomes" id="UP001642483"/>
    </source>
</evidence>
<dbReference type="InterPro" id="IPR001199">
    <property type="entry name" value="Cyt_B5-like_heme/steroid-bd"/>
</dbReference>
<accession>A0ABP0GE95</accession>
<dbReference type="InterPro" id="IPR008978">
    <property type="entry name" value="HSP20-like_chaperone"/>
</dbReference>
<keyword evidence="2" id="KW-0349">Heme</keyword>
<dbReference type="SUPFAM" id="SSF63380">
    <property type="entry name" value="Riboflavin synthase domain-like"/>
    <property type="match status" value="1"/>
</dbReference>
<dbReference type="SUPFAM" id="SSF55856">
    <property type="entry name" value="Cytochrome b5-like heme/steroid binding domain"/>
    <property type="match status" value="1"/>
</dbReference>
<evidence type="ECO:0000256" key="5">
    <source>
        <dbReference type="ARBA" id="ARBA00023004"/>
    </source>
</evidence>
<evidence type="ECO:0000256" key="2">
    <source>
        <dbReference type="ARBA" id="ARBA00022617"/>
    </source>
</evidence>
<dbReference type="Proteomes" id="UP001642483">
    <property type="component" value="Unassembled WGS sequence"/>
</dbReference>
<comment type="caution">
    <text evidence="9">The sequence shown here is derived from an EMBL/GenBank/DDBJ whole genome shotgun (WGS) entry which is preliminary data.</text>
</comment>
<evidence type="ECO:0000256" key="4">
    <source>
        <dbReference type="ARBA" id="ARBA00023002"/>
    </source>
</evidence>
<dbReference type="CDD" id="cd06183">
    <property type="entry name" value="cyt_b5_reduct_like"/>
    <property type="match status" value="1"/>
</dbReference>
<dbReference type="PANTHER" id="PTHR46237:SF1">
    <property type="entry name" value="CYTOCHROME B5 REDUCTASE 4"/>
    <property type="match status" value="1"/>
</dbReference>
<evidence type="ECO:0008006" key="11">
    <source>
        <dbReference type="Google" id="ProtNLM"/>
    </source>
</evidence>
<feature type="region of interest" description="Disordered" evidence="6">
    <location>
        <begin position="1"/>
        <end position="29"/>
    </location>
</feature>
<dbReference type="SUPFAM" id="SSF52343">
    <property type="entry name" value="Ferredoxin reductase-like, C-terminal NADP-linked domain"/>
    <property type="match status" value="1"/>
</dbReference>
<keyword evidence="10" id="KW-1185">Reference proteome</keyword>
<dbReference type="SUPFAM" id="SSF49764">
    <property type="entry name" value="HSP20-like chaperones"/>
    <property type="match status" value="1"/>
</dbReference>
<dbReference type="InterPro" id="IPR051872">
    <property type="entry name" value="Cytochrome_b5/Flavoprotein_Rdt"/>
</dbReference>
<feature type="domain" description="Cytochrome b5 heme-binding" evidence="7">
    <location>
        <begin position="56"/>
        <end position="132"/>
    </location>
</feature>
<dbReference type="Pfam" id="PF00173">
    <property type="entry name" value="Cyt-b5"/>
    <property type="match status" value="1"/>
</dbReference>
<reference evidence="9 10" key="1">
    <citation type="submission" date="2024-02" db="EMBL/GenBank/DDBJ databases">
        <authorList>
            <person name="Daric V."/>
            <person name="Darras S."/>
        </authorList>
    </citation>
    <scope>NUCLEOTIDE SEQUENCE [LARGE SCALE GENOMIC DNA]</scope>
</reference>
<organism evidence="9 10">
    <name type="scientific">Clavelina lepadiformis</name>
    <name type="common">Light-bulb sea squirt</name>
    <name type="synonym">Ascidia lepadiformis</name>
    <dbReference type="NCBI Taxonomy" id="159417"/>
    <lineage>
        <taxon>Eukaryota</taxon>
        <taxon>Metazoa</taxon>
        <taxon>Chordata</taxon>
        <taxon>Tunicata</taxon>
        <taxon>Ascidiacea</taxon>
        <taxon>Aplousobranchia</taxon>
        <taxon>Clavelinidae</taxon>
        <taxon>Clavelina</taxon>
    </lineage>
</organism>
<evidence type="ECO:0000259" key="7">
    <source>
        <dbReference type="PROSITE" id="PS50255"/>
    </source>
</evidence>
<dbReference type="Gene3D" id="2.40.30.10">
    <property type="entry name" value="Translation factors"/>
    <property type="match status" value="1"/>
</dbReference>
<dbReference type="Pfam" id="PF00175">
    <property type="entry name" value="NAD_binding_1"/>
    <property type="match status" value="1"/>
</dbReference>
<evidence type="ECO:0000256" key="3">
    <source>
        <dbReference type="ARBA" id="ARBA00022723"/>
    </source>
</evidence>
<keyword evidence="3" id="KW-0479">Metal-binding</keyword>
<dbReference type="Gene3D" id="3.40.50.80">
    <property type="entry name" value="Nucleotide-binding domain of ferredoxin-NADP reductase (FNR) module"/>
    <property type="match status" value="1"/>
</dbReference>
<dbReference type="SMART" id="SM01117">
    <property type="entry name" value="Cyt-b5"/>
    <property type="match status" value="1"/>
</dbReference>
<feature type="domain" description="FAD-binding FR-type" evidence="8">
    <location>
        <begin position="290"/>
        <end position="401"/>
    </location>
</feature>
<dbReference type="PRINTS" id="PR00406">
    <property type="entry name" value="CYTB5RDTASE"/>
</dbReference>
<dbReference type="InterPro" id="IPR039261">
    <property type="entry name" value="FNR_nucleotide-bd"/>
</dbReference>
<evidence type="ECO:0000256" key="6">
    <source>
        <dbReference type="SAM" id="MobiDB-lite"/>
    </source>
</evidence>
<dbReference type="Gene3D" id="3.10.120.10">
    <property type="entry name" value="Cytochrome b5-like heme/steroid binding domain"/>
    <property type="match status" value="1"/>
</dbReference>
<dbReference type="InterPro" id="IPR008333">
    <property type="entry name" value="Cbr1-like_FAD-bd_dom"/>
</dbReference>
<dbReference type="EMBL" id="CAWYQH010000112">
    <property type="protein sequence ID" value="CAK8690062.1"/>
    <property type="molecule type" value="Genomic_DNA"/>
</dbReference>
<dbReference type="PANTHER" id="PTHR46237">
    <property type="entry name" value="CYTOCHROME B5 REDUCTASE 4 FAMILY MEMBER"/>
    <property type="match status" value="1"/>
</dbReference>
<dbReference type="Pfam" id="PF00970">
    <property type="entry name" value="FAD_binding_6"/>
    <property type="match status" value="1"/>
</dbReference>
<feature type="compositionally biased region" description="Polar residues" evidence="6">
    <location>
        <begin position="12"/>
        <end position="23"/>
    </location>
</feature>
<protein>
    <recommendedName>
        <fullName evidence="11">Cytochrome-b5 reductase</fullName>
    </recommendedName>
</protein>
<keyword evidence="4" id="KW-0560">Oxidoreductase</keyword>
<dbReference type="InterPro" id="IPR036400">
    <property type="entry name" value="Cyt_B5-like_heme/steroid_sf"/>
</dbReference>
<dbReference type="InterPro" id="IPR001433">
    <property type="entry name" value="OxRdtase_FAD/NAD-bd"/>
</dbReference>
<gene>
    <name evidence="9" type="ORF">CVLEPA_LOCUS22706</name>
</gene>
<evidence type="ECO:0000256" key="1">
    <source>
        <dbReference type="ARBA" id="ARBA00006105"/>
    </source>
</evidence>
<sequence length="533" mass="59941">MFKMSSLFPAANSPQRHSAQAATKRSKVSLQPGHSLMDWIRLTKSGVDLRGTGPRLLEVTLEELNKHNKPEDSWIALKGYVYNVTRYCNYHPGGQAELMKGAGKDATNIFNKVHRWVNFESMLQACLVGRLVENTSFSSKKQLSLPPHSNTLSLNLASDLATSSTQLLVNVSDSNTEVSDKVIMTWNQSNTDVHVTWSMNGTSLSKYDLVCNIHDAGRLFQGEIYLENEVLMIGLELKEQVKKEISVTHNSLNNSIMVTLEKFAADKKWSILGSAMQSHCQSIPRSLHNHRYYLSHLISKTAITHDTCLYHFKLPDSCYMCVPVGYHVYLQADIGEICISRPYTIVVPDLCNVNSELLLDGRNLFMMIKAYNDGAFTSNVKNLREGDTLSISTYEGTFSISMLSLYQNVLMLCGGTGFTPMIRILHYCLHKSKKTVQLAFYNKTVEDILWMDKLSTLCMQFSGRFSIRHVLSQPGKEWNGEKGRIALAHLQDMLNACQDNVLVLVCGPMPFTEQALRYLSELGVNSNSIFTFT</sequence>
<keyword evidence="5" id="KW-0408">Iron</keyword>
<dbReference type="PROSITE" id="PS51384">
    <property type="entry name" value="FAD_FR"/>
    <property type="match status" value="1"/>
</dbReference>
<name>A0ABP0GE95_CLALP</name>